<evidence type="ECO:0000259" key="1">
    <source>
        <dbReference type="Pfam" id="PF03865"/>
    </source>
</evidence>
<dbReference type="EMBL" id="VIKU02000005">
    <property type="protein sequence ID" value="NHF61000.1"/>
    <property type="molecule type" value="Genomic_DNA"/>
</dbReference>
<evidence type="ECO:0000313" key="3">
    <source>
        <dbReference type="Proteomes" id="UP000707206"/>
    </source>
</evidence>
<dbReference type="InterPro" id="IPR005565">
    <property type="entry name" value="Hemolysn_activator_HlyB_C"/>
</dbReference>
<organism evidence="2 3">
    <name type="scientific">Pelagihabitans pacificus</name>
    <dbReference type="NCBI Taxonomy" id="2696054"/>
    <lineage>
        <taxon>Bacteria</taxon>
        <taxon>Pseudomonadati</taxon>
        <taxon>Bacteroidota</taxon>
        <taxon>Flavobacteriia</taxon>
        <taxon>Flavobacteriales</taxon>
        <taxon>Flavobacteriaceae</taxon>
        <taxon>Pelagihabitans</taxon>
    </lineage>
</organism>
<dbReference type="SUPFAM" id="SSF56300">
    <property type="entry name" value="Metallo-dependent phosphatases"/>
    <property type="match status" value="1"/>
</dbReference>
<accession>A0A967AXM2</accession>
<dbReference type="Proteomes" id="UP000707206">
    <property type="component" value="Unassembled WGS sequence"/>
</dbReference>
<evidence type="ECO:0000313" key="2">
    <source>
        <dbReference type="EMBL" id="NHF61000.1"/>
    </source>
</evidence>
<comment type="caution">
    <text evidence="2">The sequence shown here is derived from an EMBL/GenBank/DDBJ whole genome shotgun (WGS) entry which is preliminary data.</text>
</comment>
<dbReference type="InterPro" id="IPR029052">
    <property type="entry name" value="Metallo-depent_PP-like"/>
</dbReference>
<reference evidence="2" key="2">
    <citation type="submission" date="2020-03" db="EMBL/GenBank/DDBJ databases">
        <title>Flavobacteriaceae bacterium strain TP-CH-4, a member of the family Flavobacteriaceae isolated from a deep-sea seamount.</title>
        <authorList>
            <person name="Zhang D.-C."/>
        </authorList>
    </citation>
    <scope>NUCLEOTIDE SEQUENCE</scope>
    <source>
        <strain evidence="2">TP-CH-4</strain>
    </source>
</reference>
<dbReference type="Gene3D" id="3.60.21.10">
    <property type="match status" value="1"/>
</dbReference>
<reference evidence="2" key="1">
    <citation type="submission" date="2019-07" db="EMBL/GenBank/DDBJ databases">
        <authorList>
            <person name="De-Chao Zhang Q."/>
        </authorList>
    </citation>
    <scope>NUCLEOTIDE SEQUENCE</scope>
    <source>
        <strain evidence="2">TP-CH-4</strain>
    </source>
</reference>
<dbReference type="Pfam" id="PF03865">
    <property type="entry name" value="ShlB"/>
    <property type="match status" value="1"/>
</dbReference>
<proteinExistence type="predicted"/>
<name>A0A967AXM2_9FLAO</name>
<sequence>MKKIQHLEKSYSHLIASLICGIIFLIVPTSCATYRPQLAPIEVAGDPKEIDHVLFLAGGFGNGYENDRETVLAILKRELQTAEANSTLLLLGDNISDEKDAWSRDRKLIGQQLNLIGNFKGFTIFLPGNNEWKGKKISDLEKTEEYLDEYPVQDEYVFPKNGCPLDYRIINENLDLLLIDSKWFNSNWSRVEGINSKCTDVVTRRRFAEELEGYINDAQEKNLVIAMHHPIFSNGEFAGPKSLKSHLLPLPIVGSLLSGVDNLAAFSPDKLLSRRYNHLRILVSSLAKKSDRITIVSGHEQNLQYLSGGNIHQLISGALGEVRPTRRSKDYITAVGGTLPYEGRFTYGAPGFAKLVYYTDGSSAVTFLTADKEYTFDLVPPFPQNSVPENFQTELPKTQKRSVYGPEGVKERTAFFEYLWGKRYRRYYGIPVTAPVSLLDTLYGGLEVTKKGGGHQSYSIRLEDSDQREFSMRSLRKDPLKYLKFSVRGVAYTEDDYMGSLPERLISDFFTSAHPYMQMVINPMARAVGVNHADTRLFYVPKQKALGRLNGEFGNELYYIEQRPSDEQVNYKGYRRTIDEKGKVTDFESTTDMLEKIKRDESYTVDQQSYVRARVFDMLLGDWDRHQDQWRWVEYEKPDGEREFMPVPRDRDNAFPRFDGNAVEVIQWFIPITRQWQSYGPTIEDVKWINYNGNRLDQTLLPDYDAAAWEREALYIQQNLPETIIDEAFLRLPKEVQDSTSNYIKASLKQRLKDLPKYAREYGAHLNRTVALHGTEKDDVIKVVRERNGSTTVIIRRLLTDEVNEKFYQRTFDPGETKEIWIYGLGDDDRFEVVGDHKAKIFIRLIGGYGKDIFTITNKQKLKVYDWTYEETDFKALNPAKQLTDVYKTNTFHWRHFKPSRNILVPTVGFRTDDGLFLGAKNTFIYNGFNGNPFRQKHMLHAKYHFKFQATELTYKGQFANIFPKWNFEVDAYATSDRYAKNFFGLGNDSFNNEETFGRDYYRARLEQFKLSAGITYYTLRIRPLFESYQLSAVGDRLFTRENFGDEIFNRQYYTGGETSLYYYNDDADDFPTKGLYFGLTLGYKANLSLNDNQFGYFAFRTEVSRKLIPSGDLVFGTTAEYKTNFGGDYFFYHAPSLGGDNGLRGFRDERFTGRSYFYQSSDLRWRIKRYVTALAPVTMGAYGGFDYGRVWQPNENSDRWHTSQGIGLWVGVGNYLGFNAGVFNSSEDIMVQVGFGFGF</sequence>
<dbReference type="AlphaFoldDB" id="A0A967AXM2"/>
<keyword evidence="3" id="KW-1185">Reference proteome</keyword>
<feature type="domain" description="Haemolysin activator HlyB C-terminal" evidence="1">
    <location>
        <begin position="1137"/>
        <end position="1209"/>
    </location>
</feature>
<gene>
    <name evidence="2" type="ORF">FK220_016735</name>
</gene>
<protein>
    <recommendedName>
        <fullName evidence="1">Haemolysin activator HlyB C-terminal domain-containing protein</fullName>
    </recommendedName>
</protein>